<proteinExistence type="predicted"/>
<dbReference type="EMBL" id="JAVIJP010000066">
    <property type="protein sequence ID" value="KAL3621043.1"/>
    <property type="molecule type" value="Genomic_DNA"/>
</dbReference>
<gene>
    <name evidence="3" type="ORF">CASFOL_005590</name>
    <name evidence="2" type="ORF">CASFOL_014987</name>
    <name evidence="1" type="ORF">CASFOL_035955</name>
</gene>
<accession>A0ABD3E529</accession>
<dbReference type="EMBL" id="JAVIJP010000017">
    <property type="protein sequence ID" value="KAL3640019.1"/>
    <property type="molecule type" value="Genomic_DNA"/>
</dbReference>
<evidence type="ECO:0000313" key="3">
    <source>
        <dbReference type="EMBL" id="KAL3649187.1"/>
    </source>
</evidence>
<evidence type="ECO:0000313" key="1">
    <source>
        <dbReference type="EMBL" id="KAL3621043.1"/>
    </source>
</evidence>
<comment type="caution">
    <text evidence="3">The sequence shown here is derived from an EMBL/GenBank/DDBJ whole genome shotgun (WGS) entry which is preliminary data.</text>
</comment>
<evidence type="ECO:0000313" key="4">
    <source>
        <dbReference type="Proteomes" id="UP001632038"/>
    </source>
</evidence>
<name>A0ABD3E529_9LAMI</name>
<reference evidence="3" key="2">
    <citation type="submission" date="2024-11" db="EMBL/GenBank/DDBJ databases">
        <authorList>
            <person name="Burger M."/>
            <person name="Chory J."/>
        </authorList>
    </citation>
    <scope>NUCLEOTIDE SEQUENCE</scope>
    <source>
        <strain evidence="3">Tecolote</strain>
        <tissue evidence="3">Flower</tissue>
    </source>
</reference>
<organism evidence="3 4">
    <name type="scientific">Castilleja foliolosa</name>
    <dbReference type="NCBI Taxonomy" id="1961234"/>
    <lineage>
        <taxon>Eukaryota</taxon>
        <taxon>Viridiplantae</taxon>
        <taxon>Streptophyta</taxon>
        <taxon>Embryophyta</taxon>
        <taxon>Tracheophyta</taxon>
        <taxon>Spermatophyta</taxon>
        <taxon>Magnoliopsida</taxon>
        <taxon>eudicotyledons</taxon>
        <taxon>Gunneridae</taxon>
        <taxon>Pentapetalae</taxon>
        <taxon>asterids</taxon>
        <taxon>lamiids</taxon>
        <taxon>Lamiales</taxon>
        <taxon>Orobanchaceae</taxon>
        <taxon>Pedicularideae</taxon>
        <taxon>Castillejinae</taxon>
        <taxon>Castilleja</taxon>
    </lineage>
</organism>
<dbReference type="AlphaFoldDB" id="A0ABD3E529"/>
<reference evidence="3 4" key="1">
    <citation type="journal article" date="2024" name="IScience">
        <title>Strigolactones Initiate the Formation of Haustorium-like Structures in Castilleja.</title>
        <authorList>
            <person name="Buerger M."/>
            <person name="Peterson D."/>
            <person name="Chory J."/>
        </authorList>
    </citation>
    <scope>NUCLEOTIDE SEQUENCE</scope>
    <source>
        <strain evidence="3">Tecolote</strain>
        <tissue evidence="3">Flower</tissue>
    </source>
</reference>
<protein>
    <submittedName>
        <fullName evidence="3">Uncharacterized protein</fullName>
    </submittedName>
</protein>
<dbReference type="EMBL" id="JAVIJP010000007">
    <property type="protein sequence ID" value="KAL3649187.1"/>
    <property type="molecule type" value="Genomic_DNA"/>
</dbReference>
<sequence>MGSGSRAEMTVEYGFICVEAAGKRRARGSDGGFRRWDYRIWGKSVEALRRVAGQFAQLKLTNFDKNQSKKSKYDFIALLAYHEPDKSPMFHLVAQNIDRTLQIV</sequence>
<keyword evidence="4" id="KW-1185">Reference proteome</keyword>
<evidence type="ECO:0000313" key="2">
    <source>
        <dbReference type="EMBL" id="KAL3640019.1"/>
    </source>
</evidence>
<dbReference type="Proteomes" id="UP001632038">
    <property type="component" value="Unassembled WGS sequence"/>
</dbReference>